<protein>
    <submittedName>
        <fullName evidence="2">Uncharacterized protein</fullName>
    </submittedName>
</protein>
<keyword evidence="1" id="KW-0812">Transmembrane</keyword>
<organism evidence="2 3">
    <name type="scientific">Coccidioides immitis (strain RS)</name>
    <name type="common">Valley fever fungus</name>
    <dbReference type="NCBI Taxonomy" id="246410"/>
    <lineage>
        <taxon>Eukaryota</taxon>
        <taxon>Fungi</taxon>
        <taxon>Dikarya</taxon>
        <taxon>Ascomycota</taxon>
        <taxon>Pezizomycotina</taxon>
        <taxon>Eurotiomycetes</taxon>
        <taxon>Eurotiomycetidae</taxon>
        <taxon>Onygenales</taxon>
        <taxon>Onygenaceae</taxon>
        <taxon>Coccidioides</taxon>
    </lineage>
</organism>
<dbReference type="InParanoid" id="A0A0D8JWN8"/>
<evidence type="ECO:0000313" key="3">
    <source>
        <dbReference type="Proteomes" id="UP000001261"/>
    </source>
</evidence>
<evidence type="ECO:0000256" key="1">
    <source>
        <dbReference type="SAM" id="Phobius"/>
    </source>
</evidence>
<reference evidence="3" key="1">
    <citation type="journal article" date="2009" name="Genome Res.">
        <title>Comparative genomic analyses of the human fungal pathogens Coccidioides and their relatives.</title>
        <authorList>
            <person name="Sharpton T.J."/>
            <person name="Stajich J.E."/>
            <person name="Rounsley S.D."/>
            <person name="Gardner M.J."/>
            <person name="Wortman J.R."/>
            <person name="Jordar V.S."/>
            <person name="Maiti R."/>
            <person name="Kodira C.D."/>
            <person name="Neafsey D.E."/>
            <person name="Zeng Q."/>
            <person name="Hung C.-Y."/>
            <person name="McMahan C."/>
            <person name="Muszewska A."/>
            <person name="Grynberg M."/>
            <person name="Mandel M.A."/>
            <person name="Kellner E.M."/>
            <person name="Barker B.M."/>
            <person name="Galgiani J.N."/>
            <person name="Orbach M.J."/>
            <person name="Kirkland T.N."/>
            <person name="Cole G.T."/>
            <person name="Henn M.R."/>
            <person name="Birren B.W."/>
            <person name="Taylor J.W."/>
        </authorList>
    </citation>
    <scope>NUCLEOTIDE SEQUENCE [LARGE SCALE GENOMIC DNA]</scope>
    <source>
        <strain evidence="3">RS</strain>
    </source>
</reference>
<dbReference type="EMBL" id="GG704915">
    <property type="protein sequence ID" value="KJF61351.1"/>
    <property type="molecule type" value="Genomic_DNA"/>
</dbReference>
<dbReference type="AlphaFoldDB" id="A0A0D8JWN8"/>
<dbReference type="KEGG" id="cim:CIMG_12314"/>
<keyword evidence="3" id="KW-1185">Reference proteome</keyword>
<proteinExistence type="predicted"/>
<name>A0A0D8JWN8_COCIM</name>
<sequence length="67" mass="7474">MWAVEWRMLSQFQVGMVELVLILMLQVPVTIAGWKNDGGMQGEPIMQLNNTNTGVVENSGGLRRTVK</sequence>
<gene>
    <name evidence="2" type="ORF">CIMG_12314</name>
</gene>
<dbReference type="Proteomes" id="UP000001261">
    <property type="component" value="Unassembled WGS sequence"/>
</dbReference>
<keyword evidence="1" id="KW-1133">Transmembrane helix</keyword>
<dbReference type="GeneID" id="24164083"/>
<evidence type="ECO:0000313" key="2">
    <source>
        <dbReference type="EMBL" id="KJF61351.1"/>
    </source>
</evidence>
<accession>A0A0D8JWN8</accession>
<reference evidence="3" key="2">
    <citation type="journal article" date="2010" name="Genome Res.">
        <title>Population genomic sequencing of Coccidioides fungi reveals recent hybridization and transposon control.</title>
        <authorList>
            <person name="Neafsey D.E."/>
            <person name="Barker B.M."/>
            <person name="Sharpton T.J."/>
            <person name="Stajich J.E."/>
            <person name="Park D.J."/>
            <person name="Whiston E."/>
            <person name="Hung C.-Y."/>
            <person name="McMahan C."/>
            <person name="White J."/>
            <person name="Sykes S."/>
            <person name="Heiman D."/>
            <person name="Young S."/>
            <person name="Zeng Q."/>
            <person name="Abouelleil A."/>
            <person name="Aftuck L."/>
            <person name="Bessette D."/>
            <person name="Brown A."/>
            <person name="FitzGerald M."/>
            <person name="Lui A."/>
            <person name="Macdonald J.P."/>
            <person name="Priest M."/>
            <person name="Orbach M.J."/>
            <person name="Galgiani J.N."/>
            <person name="Kirkland T.N."/>
            <person name="Cole G.T."/>
            <person name="Birren B.W."/>
            <person name="Henn M.R."/>
            <person name="Taylor J.W."/>
            <person name="Rounsley S.D."/>
        </authorList>
    </citation>
    <scope>GENOME REANNOTATION</scope>
    <source>
        <strain evidence="3">RS</strain>
    </source>
</reference>
<keyword evidence="1" id="KW-0472">Membrane</keyword>
<feature type="transmembrane region" description="Helical" evidence="1">
    <location>
        <begin position="12"/>
        <end position="34"/>
    </location>
</feature>
<dbReference type="RefSeq" id="XP_012213760.1">
    <property type="nucleotide sequence ID" value="XM_012358337.1"/>
</dbReference>
<dbReference type="VEuPathDB" id="FungiDB:CIMG_12314"/>